<sequence length="95" mass="10493">MSATTRTGTADPAAVKYDFVRDIDGVEVRLPSLSYLRPGLIRRIRKLGDVDALYTLLELVLPSDALAAVDDMNPDDYRLFLDAWRAHSGVNLGES</sequence>
<dbReference type="RefSeq" id="WP_196149344.1">
    <property type="nucleotide sequence ID" value="NZ_JADMLG010000004.1"/>
</dbReference>
<organism evidence="1 2">
    <name type="scientific">Nocardia bovistercoris</name>
    <dbReference type="NCBI Taxonomy" id="2785916"/>
    <lineage>
        <taxon>Bacteria</taxon>
        <taxon>Bacillati</taxon>
        <taxon>Actinomycetota</taxon>
        <taxon>Actinomycetes</taxon>
        <taxon>Mycobacteriales</taxon>
        <taxon>Nocardiaceae</taxon>
        <taxon>Nocardia</taxon>
    </lineage>
</organism>
<evidence type="ECO:0008006" key="3">
    <source>
        <dbReference type="Google" id="ProtNLM"/>
    </source>
</evidence>
<dbReference type="Proteomes" id="UP000655751">
    <property type="component" value="Unassembled WGS sequence"/>
</dbReference>
<gene>
    <name evidence="1" type="ORF">IT779_11980</name>
</gene>
<evidence type="ECO:0000313" key="2">
    <source>
        <dbReference type="Proteomes" id="UP000655751"/>
    </source>
</evidence>
<comment type="caution">
    <text evidence="1">The sequence shown here is derived from an EMBL/GenBank/DDBJ whole genome shotgun (WGS) entry which is preliminary data.</text>
</comment>
<accession>A0A931N2K5</accession>
<keyword evidence="2" id="KW-1185">Reference proteome</keyword>
<evidence type="ECO:0000313" key="1">
    <source>
        <dbReference type="EMBL" id="MBH0777004.1"/>
    </source>
</evidence>
<protein>
    <recommendedName>
        <fullName evidence="3">Phage tail assembly protein</fullName>
    </recommendedName>
</protein>
<reference evidence="1" key="1">
    <citation type="submission" date="2020-11" db="EMBL/GenBank/DDBJ databases">
        <title>Nocardia NEAU-351.nov., a novel actinomycete isolated from the cow dung.</title>
        <authorList>
            <person name="Zhang X."/>
        </authorList>
    </citation>
    <scope>NUCLEOTIDE SEQUENCE</scope>
    <source>
        <strain evidence="1">NEAU-351</strain>
    </source>
</reference>
<dbReference type="EMBL" id="JADMLG010000004">
    <property type="protein sequence ID" value="MBH0777004.1"/>
    <property type="molecule type" value="Genomic_DNA"/>
</dbReference>
<name>A0A931N2K5_9NOCA</name>
<dbReference type="AlphaFoldDB" id="A0A931N2K5"/>
<proteinExistence type="predicted"/>